<keyword evidence="1" id="KW-0732">Signal</keyword>
<comment type="caution">
    <text evidence="2">The sequence shown here is derived from an EMBL/GenBank/DDBJ whole genome shotgun (WGS) entry which is preliminary data.</text>
</comment>
<feature type="signal peptide" evidence="1">
    <location>
        <begin position="1"/>
        <end position="19"/>
    </location>
</feature>
<proteinExistence type="predicted"/>
<dbReference type="Proteomes" id="UP000838756">
    <property type="component" value="Unassembled WGS sequence"/>
</dbReference>
<protein>
    <submittedName>
        <fullName evidence="2">Jg24170 protein</fullName>
    </submittedName>
</protein>
<keyword evidence="3" id="KW-1185">Reference proteome</keyword>
<evidence type="ECO:0000313" key="3">
    <source>
        <dbReference type="Proteomes" id="UP000838756"/>
    </source>
</evidence>
<dbReference type="EMBL" id="CAKXAJ010025977">
    <property type="protein sequence ID" value="CAH2248599.1"/>
    <property type="molecule type" value="Genomic_DNA"/>
</dbReference>
<evidence type="ECO:0000313" key="2">
    <source>
        <dbReference type="EMBL" id="CAH2248599.1"/>
    </source>
</evidence>
<sequence>MRFCVAALIALASLAAAAADAPHDAPPAQERCPQKGNSSLTTITVRPTGRFAACSQYNRMYFCLHDKSLD</sequence>
<feature type="chain" id="PRO_5035906980" evidence="1">
    <location>
        <begin position="20"/>
        <end position="70"/>
    </location>
</feature>
<reference evidence="2" key="1">
    <citation type="submission" date="2022-03" db="EMBL/GenBank/DDBJ databases">
        <authorList>
            <person name="Lindestad O."/>
        </authorList>
    </citation>
    <scope>NUCLEOTIDE SEQUENCE</scope>
</reference>
<organism evidence="2 3">
    <name type="scientific">Pararge aegeria aegeria</name>
    <dbReference type="NCBI Taxonomy" id="348720"/>
    <lineage>
        <taxon>Eukaryota</taxon>
        <taxon>Metazoa</taxon>
        <taxon>Ecdysozoa</taxon>
        <taxon>Arthropoda</taxon>
        <taxon>Hexapoda</taxon>
        <taxon>Insecta</taxon>
        <taxon>Pterygota</taxon>
        <taxon>Neoptera</taxon>
        <taxon>Endopterygota</taxon>
        <taxon>Lepidoptera</taxon>
        <taxon>Glossata</taxon>
        <taxon>Ditrysia</taxon>
        <taxon>Papilionoidea</taxon>
        <taxon>Nymphalidae</taxon>
        <taxon>Satyrinae</taxon>
        <taxon>Satyrini</taxon>
        <taxon>Parargina</taxon>
        <taxon>Pararge</taxon>
    </lineage>
</organism>
<evidence type="ECO:0000256" key="1">
    <source>
        <dbReference type="SAM" id="SignalP"/>
    </source>
</evidence>
<dbReference type="AlphaFoldDB" id="A0A8S4S8X8"/>
<accession>A0A8S4S8X8</accession>
<name>A0A8S4S8X8_9NEOP</name>
<gene>
    <name evidence="2" type="primary">jg24170</name>
    <name evidence="2" type="ORF">PAEG_LOCUS21773</name>
</gene>